<dbReference type="NCBIfam" id="TIGR00654">
    <property type="entry name" value="PhzF_family"/>
    <property type="match status" value="1"/>
</dbReference>
<dbReference type="KEGG" id="sgf:HEP81_01755"/>
<dbReference type="PIRSF" id="PIRSF016184">
    <property type="entry name" value="PhzC_PhzF"/>
    <property type="match status" value="1"/>
</dbReference>
<dbReference type="InterPro" id="IPR003719">
    <property type="entry name" value="Phenazine_PhzF-like"/>
</dbReference>
<dbReference type="PANTHER" id="PTHR13774">
    <property type="entry name" value="PHENAZINE BIOSYNTHESIS PROTEIN"/>
    <property type="match status" value="1"/>
</dbReference>
<comment type="similarity">
    <text evidence="1">Belongs to the PhzF family.</text>
</comment>
<name>A0A7H1PVK4_9ACTN</name>
<keyword evidence="2" id="KW-0413">Isomerase</keyword>
<feature type="active site" evidence="3">
    <location>
        <position position="57"/>
    </location>
</feature>
<dbReference type="PANTHER" id="PTHR13774:SF17">
    <property type="entry name" value="PHENAZINE BIOSYNTHESIS-LIKE DOMAIN-CONTAINING PROTEIN"/>
    <property type="match status" value="1"/>
</dbReference>
<evidence type="ECO:0000256" key="1">
    <source>
        <dbReference type="ARBA" id="ARBA00008270"/>
    </source>
</evidence>
<proteinExistence type="inferred from homology"/>
<reference evidence="4 5" key="1">
    <citation type="submission" date="2020-04" db="EMBL/GenBank/DDBJ databases">
        <title>Characterization and engineering of Streptomyces griseofuscus DSM40191 as a potential heterologous host for expression of BGCs.</title>
        <authorList>
            <person name="Gren T."/>
            <person name="Whitford C.M."/>
            <person name="Mohite O.S."/>
            <person name="Joergensen T.S."/>
            <person name="Nielsen J.B."/>
            <person name="Lee S.Y."/>
            <person name="Weber T."/>
        </authorList>
    </citation>
    <scope>NUCLEOTIDE SEQUENCE [LARGE SCALE GENOMIC DNA]</scope>
    <source>
        <strain evidence="4 5">DSM 40191</strain>
    </source>
</reference>
<dbReference type="RefSeq" id="WP_397910888.1">
    <property type="nucleotide sequence ID" value="NZ_JBIRUA010000002.1"/>
</dbReference>
<evidence type="ECO:0000256" key="3">
    <source>
        <dbReference type="PIRSR" id="PIRSR016184-1"/>
    </source>
</evidence>
<dbReference type="SUPFAM" id="SSF54506">
    <property type="entry name" value="Diaminopimelate epimerase-like"/>
    <property type="match status" value="1"/>
</dbReference>
<dbReference type="GO" id="GO:0005737">
    <property type="term" value="C:cytoplasm"/>
    <property type="evidence" value="ECO:0007669"/>
    <property type="project" value="TreeGrafter"/>
</dbReference>
<sequence length="273" mass="29965">MLLSETRPSTLRATRVFVVDAFAKRPFTGNPAAVCLLEEPRDEGWMQALAREMNLSETAFVTARDEGYELRWFTPAKEVDLCGHATLASAHVLWQRGFREREIDFHTRSGLLTVSREQREIVMRFPAERAVATEPPAGLCEALGVDPVWIGRNRFDYLVEVADAEVVADLKPDFAALAGIPTRGVMVTAPGGSHSEFDFVSRFFAPAYGVDEDPVTGSAHCCLGPYWADRLGRAELWGYQMSRRGGTVHVTVLDDHVLLGGTAVTITAGASIP</sequence>
<accession>A0A7H1PVK4</accession>
<dbReference type="Proteomes" id="UP000516422">
    <property type="component" value="Chromosome"/>
</dbReference>
<protein>
    <submittedName>
        <fullName evidence="4">PhzF family phenazine biosynthesis protein</fullName>
    </submittedName>
</protein>
<organism evidence="4 5">
    <name type="scientific">Streptomyces griseofuscus</name>
    <dbReference type="NCBI Taxonomy" id="146922"/>
    <lineage>
        <taxon>Bacteria</taxon>
        <taxon>Bacillati</taxon>
        <taxon>Actinomycetota</taxon>
        <taxon>Actinomycetes</taxon>
        <taxon>Kitasatosporales</taxon>
        <taxon>Streptomycetaceae</taxon>
        <taxon>Streptomyces</taxon>
    </lineage>
</organism>
<dbReference type="EMBL" id="CP051006">
    <property type="protein sequence ID" value="QNT92084.1"/>
    <property type="molecule type" value="Genomic_DNA"/>
</dbReference>
<evidence type="ECO:0000256" key="2">
    <source>
        <dbReference type="ARBA" id="ARBA00023235"/>
    </source>
</evidence>
<gene>
    <name evidence="4" type="ORF">HEP81_01755</name>
</gene>
<dbReference type="Gene3D" id="3.10.310.10">
    <property type="entry name" value="Diaminopimelate Epimerase, Chain A, domain 1"/>
    <property type="match status" value="2"/>
</dbReference>
<dbReference type="Pfam" id="PF02567">
    <property type="entry name" value="PhzC-PhzF"/>
    <property type="match status" value="1"/>
</dbReference>
<dbReference type="AlphaFoldDB" id="A0A7H1PVK4"/>
<evidence type="ECO:0000313" key="4">
    <source>
        <dbReference type="EMBL" id="QNT92084.1"/>
    </source>
</evidence>
<evidence type="ECO:0000313" key="5">
    <source>
        <dbReference type="Proteomes" id="UP000516422"/>
    </source>
</evidence>
<dbReference type="GO" id="GO:0016853">
    <property type="term" value="F:isomerase activity"/>
    <property type="evidence" value="ECO:0007669"/>
    <property type="project" value="UniProtKB-KW"/>
</dbReference>